<dbReference type="GO" id="GO:0140359">
    <property type="term" value="F:ABC-type transporter activity"/>
    <property type="evidence" value="ECO:0007669"/>
    <property type="project" value="InterPro"/>
</dbReference>
<feature type="transmembrane region" description="Helical" evidence="5">
    <location>
        <begin position="16"/>
        <end position="37"/>
    </location>
</feature>
<dbReference type="RefSeq" id="WP_004182313.1">
    <property type="nucleotide sequence ID" value="NZ_CAJHJQ010000007.1"/>
</dbReference>
<dbReference type="EMBL" id="WMYO01000007">
    <property type="protein sequence ID" value="MTR28236.1"/>
    <property type="molecule type" value="Genomic_DNA"/>
</dbReference>
<evidence type="ECO:0000256" key="1">
    <source>
        <dbReference type="ARBA" id="ARBA00004141"/>
    </source>
</evidence>
<evidence type="ECO:0000256" key="2">
    <source>
        <dbReference type="ARBA" id="ARBA00022692"/>
    </source>
</evidence>
<evidence type="ECO:0000313" key="15">
    <source>
        <dbReference type="Proteomes" id="UP000439678"/>
    </source>
</evidence>
<feature type="transmembrane region" description="Helical" evidence="5">
    <location>
        <begin position="49"/>
        <end position="73"/>
    </location>
</feature>
<reference evidence="10 14" key="4">
    <citation type="submission" date="2019-06" db="EMBL/GenBank/DDBJ databases">
        <title>Complete genome sequence of Streptococcus salivarius LAB813.</title>
        <authorList>
            <person name="Levesque C.M."/>
            <person name="Gong S.-G."/>
            <person name="Dufour D."/>
            <person name="Barbour A."/>
        </authorList>
    </citation>
    <scope>NUCLEOTIDE SEQUENCE [LARGE SCALE GENOMIC DNA]</scope>
    <source>
        <strain evidence="10 14">LAB813</strain>
    </source>
</reference>
<dbReference type="Proteomes" id="UP000439678">
    <property type="component" value="Unassembled WGS sequence"/>
</dbReference>
<evidence type="ECO:0000313" key="8">
    <source>
        <dbReference type="EMBL" id="MDB8614149.1"/>
    </source>
</evidence>
<dbReference type="PANTHER" id="PTHR43077:SF11">
    <property type="entry name" value="TRANSPORT PERMEASE YVFS-RELATED"/>
    <property type="match status" value="1"/>
</dbReference>
<dbReference type="Proteomes" id="UP001210204">
    <property type="component" value="Unassembled WGS sequence"/>
</dbReference>
<sequence>MKALLKIEWIKTWRSWPVFIMGIGIPVGFFLLFSSIFSAPTPEAQKEFLLSYMLTMTGFSMSSFGLFTFPYMLQEDRIEHWLTYIEHSKVSIAAYYLSKIFRVLLNFMVAIIVTFCVGAFFRDVEMPFFRWVGSGALLLLSGLLFLAFGLLIAQIKSQQFMSLVANIIYLVLPIVSGSWVPISMFPKWVQSISEWTPVYHVNELVVNFAINGKFSWKSLLFIVAYTAVATGLALFIKSQRESDRG</sequence>
<evidence type="ECO:0000256" key="5">
    <source>
        <dbReference type="SAM" id="Phobius"/>
    </source>
</evidence>
<dbReference type="PIRSF" id="PIRSF006648">
    <property type="entry name" value="DrrB"/>
    <property type="match status" value="1"/>
</dbReference>
<proteinExistence type="predicted"/>
<name>A0A074IXR0_STRSL</name>
<evidence type="ECO:0000313" key="9">
    <source>
        <dbReference type="EMBL" id="MTR28236.1"/>
    </source>
</evidence>
<dbReference type="PATRIC" id="fig|1304.174.peg.286"/>
<dbReference type="Proteomes" id="UP000273998">
    <property type="component" value="Unassembled WGS sequence"/>
</dbReference>
<feature type="transmembrane region" description="Helical" evidence="5">
    <location>
        <begin position="214"/>
        <end position="236"/>
    </location>
</feature>
<evidence type="ECO:0000313" key="11">
    <source>
        <dbReference type="EMBL" id="RSI59984.1"/>
    </source>
</evidence>
<comment type="subcellular location">
    <subcellularLocation>
        <location evidence="1">Membrane</location>
        <topology evidence="1">Multi-pass membrane protein</topology>
    </subcellularLocation>
</comment>
<dbReference type="EMBL" id="JJMT01000015">
    <property type="protein sequence ID" value="KEO44880.1"/>
    <property type="molecule type" value="Genomic_DNA"/>
</dbReference>
<evidence type="ECO:0000313" key="13">
    <source>
        <dbReference type="Proteomes" id="UP000273998"/>
    </source>
</evidence>
<reference evidence="9 15" key="3">
    <citation type="journal article" date="2019" name="Nat. Med.">
        <title>A library of human gut bacterial isolates paired with longitudinal multiomics data enables mechanistic microbiome research.</title>
        <authorList>
            <person name="Poyet M."/>
            <person name="Groussin M."/>
            <person name="Gibbons S.M."/>
            <person name="Avila-Pacheco J."/>
            <person name="Jiang X."/>
            <person name="Kearney S.M."/>
            <person name="Perrotta A.R."/>
            <person name="Berdy B."/>
            <person name="Zhao S."/>
            <person name="Lieberman T.D."/>
            <person name="Swanson P.K."/>
            <person name="Smith M."/>
            <person name="Roesemann S."/>
            <person name="Alexander J.E."/>
            <person name="Rich S.A."/>
            <person name="Livny J."/>
            <person name="Vlamakis H."/>
            <person name="Clish C."/>
            <person name="Bullock K."/>
            <person name="Deik A."/>
            <person name="Scott J."/>
            <person name="Pierce K.A."/>
            <person name="Xavier R.J."/>
            <person name="Alm E.J."/>
        </authorList>
    </citation>
    <scope>NUCLEOTIDE SEQUENCE [LARGE SCALE GENOMIC DNA]</scope>
    <source>
        <strain evidence="9 15">BIOML-A4</strain>
    </source>
</reference>
<gene>
    <name evidence="11" type="ORF">D8867_00055</name>
    <name evidence="7" type="ORF">DL07_03155</name>
    <name evidence="10" type="ORF">FHI56_08500</name>
    <name evidence="9" type="ORF">GMC65_07740</name>
    <name evidence="8" type="ORF">PNU26_07045</name>
</gene>
<feature type="transmembrane region" description="Helical" evidence="5">
    <location>
        <begin position="103"/>
        <end position="122"/>
    </location>
</feature>
<evidence type="ECO:0000313" key="7">
    <source>
        <dbReference type="EMBL" id="KEO44880.1"/>
    </source>
</evidence>
<organism evidence="7 12">
    <name type="scientific">Streptococcus salivarius</name>
    <dbReference type="NCBI Taxonomy" id="1304"/>
    <lineage>
        <taxon>Bacteria</taxon>
        <taxon>Bacillati</taxon>
        <taxon>Bacillota</taxon>
        <taxon>Bacilli</taxon>
        <taxon>Lactobacillales</taxon>
        <taxon>Streptococcaceae</taxon>
        <taxon>Streptococcus</taxon>
    </lineage>
</organism>
<feature type="domain" description="ABC-2 type transporter transmembrane" evidence="6">
    <location>
        <begin position="2"/>
        <end position="206"/>
    </location>
</feature>
<dbReference type="Proteomes" id="UP000027855">
    <property type="component" value="Unassembled WGS sequence"/>
</dbReference>
<dbReference type="InterPro" id="IPR051328">
    <property type="entry name" value="T7SS_ABC-Transporter"/>
</dbReference>
<dbReference type="Pfam" id="PF01061">
    <property type="entry name" value="ABC2_membrane"/>
    <property type="match status" value="1"/>
</dbReference>
<reference evidence="8" key="5">
    <citation type="submission" date="2023-01" db="EMBL/GenBank/DDBJ databases">
        <title>Human gut microbiome strain richness.</title>
        <authorList>
            <person name="Chen-Liaw A."/>
        </authorList>
    </citation>
    <scope>NUCLEOTIDE SEQUENCE</scope>
    <source>
        <strain evidence="8">1001095st1_G4_1001095IJ_161003</strain>
    </source>
</reference>
<evidence type="ECO:0000256" key="4">
    <source>
        <dbReference type="ARBA" id="ARBA00023136"/>
    </source>
</evidence>
<dbReference type="InterPro" id="IPR000412">
    <property type="entry name" value="ABC_2_transport"/>
</dbReference>
<dbReference type="EMBL" id="RJNF01000001">
    <property type="protein sequence ID" value="RSI59984.1"/>
    <property type="molecule type" value="Genomic_DNA"/>
</dbReference>
<dbReference type="PANTHER" id="PTHR43077">
    <property type="entry name" value="TRANSPORT PERMEASE YVFS-RELATED"/>
    <property type="match status" value="1"/>
</dbReference>
<evidence type="ECO:0000256" key="3">
    <source>
        <dbReference type="ARBA" id="ARBA00022989"/>
    </source>
</evidence>
<dbReference type="InterPro" id="IPR013525">
    <property type="entry name" value="ABC2_TM"/>
</dbReference>
<evidence type="ECO:0000259" key="6">
    <source>
        <dbReference type="Pfam" id="PF01061"/>
    </source>
</evidence>
<keyword evidence="4 5" id="KW-0472">Membrane</keyword>
<keyword evidence="3 5" id="KW-1133">Transmembrane helix</keyword>
<dbReference type="EMBL" id="JAQMJT010000007">
    <property type="protein sequence ID" value="MDB8614149.1"/>
    <property type="molecule type" value="Genomic_DNA"/>
</dbReference>
<reference evidence="11 13" key="2">
    <citation type="submission" date="2018-11" db="EMBL/GenBank/DDBJ databases">
        <title>Species Designations Belie Phenotypic and Genotypic Heterogeneity in Oral Streptococci.</title>
        <authorList>
            <person name="Velsko I."/>
        </authorList>
    </citation>
    <scope>NUCLEOTIDE SEQUENCE [LARGE SCALE GENOMIC DNA]</scope>
    <source>
        <strain evidence="11 13">BCC42</strain>
    </source>
</reference>
<dbReference type="AlphaFoldDB" id="A0A074IXR0"/>
<feature type="transmembrane region" description="Helical" evidence="5">
    <location>
        <begin position="160"/>
        <end position="180"/>
    </location>
</feature>
<accession>A0A074IXR0</accession>
<dbReference type="EMBL" id="CP040804">
    <property type="protein sequence ID" value="QEM32921.1"/>
    <property type="molecule type" value="Genomic_DNA"/>
</dbReference>
<evidence type="ECO:0000313" key="12">
    <source>
        <dbReference type="Proteomes" id="UP000027855"/>
    </source>
</evidence>
<feature type="transmembrane region" description="Helical" evidence="5">
    <location>
        <begin position="128"/>
        <end position="153"/>
    </location>
</feature>
<protein>
    <submittedName>
        <fullName evidence="7 8">ABC transporter</fullName>
    </submittedName>
    <submittedName>
        <fullName evidence="11">ABC-2 type transporter</fullName>
    </submittedName>
</protein>
<reference evidence="7 12" key="1">
    <citation type="submission" date="2014-04" db="EMBL/GenBank/DDBJ databases">
        <title>Variable characteristics of bacteriocin-producing Streptococcus salivarius strains isolated from Malaysian subjects.</title>
        <authorList>
            <person name="Philip K."/>
            <person name="Barbour A."/>
        </authorList>
    </citation>
    <scope>NUCLEOTIDE SEQUENCE [LARGE SCALE GENOMIC DNA]</scope>
    <source>
        <strain evidence="7 12">NU10</strain>
    </source>
</reference>
<dbReference type="Proteomes" id="UP000322622">
    <property type="component" value="Chromosome"/>
</dbReference>
<evidence type="ECO:0000313" key="14">
    <source>
        <dbReference type="Proteomes" id="UP000322622"/>
    </source>
</evidence>
<dbReference type="GO" id="GO:0043190">
    <property type="term" value="C:ATP-binding cassette (ABC) transporter complex"/>
    <property type="evidence" value="ECO:0007669"/>
    <property type="project" value="InterPro"/>
</dbReference>
<keyword evidence="2 5" id="KW-0812">Transmembrane</keyword>
<evidence type="ECO:0000313" key="10">
    <source>
        <dbReference type="EMBL" id="QEM32921.1"/>
    </source>
</evidence>